<sequence length="128" mass="14363">MPHLLIGHTAMVLHYLFFAYVVLGGFLSWRWPRLFWPHLFVAAYALGIVIVDWPCPLTEIENWSRLNTGREVMGSGFIDHHITGSLYPAEHLMTSRYVIAGLVALSYAGAARGLRRRRAARVEGALSG</sequence>
<accession>A0ABR9HH84</accession>
<evidence type="ECO:0008006" key="4">
    <source>
        <dbReference type="Google" id="ProtNLM"/>
    </source>
</evidence>
<dbReference type="InterPro" id="IPR021218">
    <property type="entry name" value="DUF2784"/>
</dbReference>
<evidence type="ECO:0000256" key="1">
    <source>
        <dbReference type="SAM" id="Phobius"/>
    </source>
</evidence>
<dbReference type="Pfam" id="PF10861">
    <property type="entry name" value="DUF2784"/>
    <property type="match status" value="1"/>
</dbReference>
<dbReference type="RefSeq" id="WP_191269822.1">
    <property type="nucleotide sequence ID" value="NZ_BMXJ01000003.1"/>
</dbReference>
<comment type="caution">
    <text evidence="2">The sequence shown here is derived from an EMBL/GenBank/DDBJ whole genome shotgun (WGS) entry which is preliminary data.</text>
</comment>
<feature type="transmembrane region" description="Helical" evidence="1">
    <location>
        <begin position="97"/>
        <end position="114"/>
    </location>
</feature>
<proteinExistence type="predicted"/>
<name>A0ABR9HH84_9ACTN</name>
<gene>
    <name evidence="2" type="ORF">H4W79_002604</name>
</gene>
<dbReference type="EMBL" id="JADBDY010000001">
    <property type="protein sequence ID" value="MBE1458390.1"/>
    <property type="molecule type" value="Genomic_DNA"/>
</dbReference>
<protein>
    <recommendedName>
        <fullName evidence="4">DUF2784 domain-containing protein</fullName>
    </recommendedName>
</protein>
<keyword evidence="1" id="KW-0472">Membrane</keyword>
<feature type="transmembrane region" description="Helical" evidence="1">
    <location>
        <begin position="34"/>
        <end position="53"/>
    </location>
</feature>
<keyword evidence="1" id="KW-1133">Transmembrane helix</keyword>
<evidence type="ECO:0000313" key="2">
    <source>
        <dbReference type="EMBL" id="MBE1458390.1"/>
    </source>
</evidence>
<organism evidence="2 3">
    <name type="scientific">Nocardiopsis terrae</name>
    <dbReference type="NCBI Taxonomy" id="372655"/>
    <lineage>
        <taxon>Bacteria</taxon>
        <taxon>Bacillati</taxon>
        <taxon>Actinomycetota</taxon>
        <taxon>Actinomycetes</taxon>
        <taxon>Streptosporangiales</taxon>
        <taxon>Nocardiopsidaceae</taxon>
        <taxon>Nocardiopsis</taxon>
    </lineage>
</organism>
<reference evidence="2 3" key="1">
    <citation type="submission" date="2020-10" db="EMBL/GenBank/DDBJ databases">
        <title>Sequencing the genomes of 1000 actinobacteria strains.</title>
        <authorList>
            <person name="Klenk H.-P."/>
        </authorList>
    </citation>
    <scope>NUCLEOTIDE SEQUENCE [LARGE SCALE GENOMIC DNA]</scope>
    <source>
        <strain evidence="2 3">DSM 45157</strain>
    </source>
</reference>
<evidence type="ECO:0000313" key="3">
    <source>
        <dbReference type="Proteomes" id="UP000598217"/>
    </source>
</evidence>
<keyword evidence="1" id="KW-0812">Transmembrane</keyword>
<keyword evidence="3" id="KW-1185">Reference proteome</keyword>
<dbReference type="Proteomes" id="UP000598217">
    <property type="component" value="Unassembled WGS sequence"/>
</dbReference>
<feature type="transmembrane region" description="Helical" evidence="1">
    <location>
        <begin position="6"/>
        <end position="27"/>
    </location>
</feature>